<evidence type="ECO:0000256" key="3">
    <source>
        <dbReference type="ARBA" id="ARBA00022989"/>
    </source>
</evidence>
<dbReference type="HAMAP" id="MF_01350">
    <property type="entry name" value="NDH1_NuoH"/>
    <property type="match status" value="1"/>
</dbReference>
<evidence type="ECO:0000313" key="10">
    <source>
        <dbReference type="Proteomes" id="UP000565205"/>
    </source>
</evidence>
<feature type="transmembrane region" description="Helical" evidence="5">
    <location>
        <begin position="115"/>
        <end position="138"/>
    </location>
</feature>
<evidence type="ECO:0000256" key="2">
    <source>
        <dbReference type="ARBA" id="ARBA00022692"/>
    </source>
</evidence>
<keyword evidence="5" id="KW-0830">Ubiquinone</keyword>
<dbReference type="Pfam" id="PF00146">
    <property type="entry name" value="NADHdh"/>
    <property type="match status" value="1"/>
</dbReference>
<evidence type="ECO:0000313" key="7">
    <source>
        <dbReference type="EMBL" id="MBB3173412.1"/>
    </source>
</evidence>
<dbReference type="NCBIfam" id="NF004745">
    <property type="entry name" value="PRK06076.1-6"/>
    <property type="match status" value="1"/>
</dbReference>
<sequence length="354" mass="38770">MQHFFFNTDLGFTILTLAQALAVLVPLLMGVAYLTYGERKVLAAIQIRKGPNVTGPFGLMQPFADAIKMLTKETVIPADANRALFLIAPILTFALAMIAWAVIPTNNGWAVADLNVGTLYLFAISSLGVYGILIAGWASNSKYAFLGGLRSAAQMVSYEVSIGLVIVCVLLCVGSLNLNDVILAQRHVWFCIPLFPMFVVFFISALAETNRAPFDLPEGESELVAGFMVEYSSLSFGLFFLGEYANMILMSALTAILFLGGWLAPFDIAPFTWIPGPLWLIAKILCILFVFIWVRGTFPRYRYDQLMRLGWKVFLPFSLAWMVLTAGFLMATGLLPQNPGLAHTPPAIASGDTK</sequence>
<feature type="transmembrane region" description="Helical" evidence="5">
    <location>
        <begin position="314"/>
        <end position="335"/>
    </location>
</feature>
<gene>
    <name evidence="5 8" type="primary">nuoH</name>
    <name evidence="7" type="ORF">FHR90_001235</name>
    <name evidence="8" type="ORF">HUK83_00795</name>
</gene>
<dbReference type="AlphaFoldDB" id="A0A850NJ08"/>
<dbReference type="PANTHER" id="PTHR11432">
    <property type="entry name" value="NADH DEHYDROGENASE SUBUNIT 1"/>
    <property type="match status" value="1"/>
</dbReference>
<feature type="transmembrane region" description="Helical" evidence="5">
    <location>
        <begin position="248"/>
        <end position="264"/>
    </location>
</feature>
<comment type="function">
    <text evidence="5">NDH-1 shuttles electrons from NADH, via FMN and iron-sulfur (Fe-S) centers, to quinones in the respiratory chain. The immediate electron acceptor for the enzyme in this species is believed to be ubiquinone. Couples the redox reaction to proton translocation (for every two electrons transferred, four hydrogen ions are translocated across the cytoplasmic membrane), and thus conserves the redox energy in a proton gradient. This subunit may bind ubiquinone.</text>
</comment>
<reference evidence="7 9" key="2">
    <citation type="submission" date="2020-08" db="EMBL/GenBank/DDBJ databases">
        <title>Genomic Encyclopedia of Type Strains, Phase III (KMG-III): the genomes of soil and plant-associated and newly described type strains.</title>
        <authorList>
            <person name="Whitman W."/>
        </authorList>
    </citation>
    <scope>NUCLEOTIDE SEQUENCE [LARGE SCALE GENOMIC DNA]</scope>
    <source>
        <strain evidence="7 9">CECT 8088</strain>
    </source>
</reference>
<evidence type="ECO:0000256" key="6">
    <source>
        <dbReference type="RuleBase" id="RU000471"/>
    </source>
</evidence>
<evidence type="ECO:0000256" key="4">
    <source>
        <dbReference type="ARBA" id="ARBA00023136"/>
    </source>
</evidence>
<dbReference type="InterPro" id="IPR001694">
    <property type="entry name" value="NADH_UbQ_OxRdtase_su1/FPO"/>
</dbReference>
<dbReference type="RefSeq" id="WP_176621639.1">
    <property type="nucleotide sequence ID" value="NZ_JABXXQ010000004.1"/>
</dbReference>
<feature type="transmembrane region" description="Helical" evidence="5">
    <location>
        <begin position="83"/>
        <end position="103"/>
    </location>
</feature>
<feature type="transmembrane region" description="Helical" evidence="5">
    <location>
        <begin position="223"/>
        <end position="241"/>
    </location>
</feature>
<feature type="transmembrane region" description="Helical" evidence="5">
    <location>
        <begin position="188"/>
        <end position="207"/>
    </location>
</feature>
<comment type="caution">
    <text evidence="8">The sequence shown here is derived from an EMBL/GenBank/DDBJ whole genome shotgun (WGS) entry which is preliminary data.</text>
</comment>
<feature type="transmembrane region" description="Helical" evidence="5">
    <location>
        <begin position="12"/>
        <end position="34"/>
    </location>
</feature>
<dbReference type="Proteomes" id="UP000565205">
    <property type="component" value="Unassembled WGS sequence"/>
</dbReference>
<keyword evidence="5 6" id="KW-0520">NAD</keyword>
<dbReference type="GO" id="GO:0005886">
    <property type="term" value="C:plasma membrane"/>
    <property type="evidence" value="ECO:0007669"/>
    <property type="project" value="UniProtKB-SubCell"/>
</dbReference>
<dbReference type="GO" id="GO:0016655">
    <property type="term" value="F:oxidoreductase activity, acting on NAD(P)H, quinone or similar compound as acceptor"/>
    <property type="evidence" value="ECO:0007669"/>
    <property type="project" value="UniProtKB-UniRule"/>
</dbReference>
<dbReference type="PROSITE" id="PS00668">
    <property type="entry name" value="COMPLEX1_ND1_2"/>
    <property type="match status" value="1"/>
</dbReference>
<keyword evidence="8" id="KW-0560">Oxidoreductase</keyword>
<dbReference type="Proteomes" id="UP000557688">
    <property type="component" value="Unassembled WGS sequence"/>
</dbReference>
<keyword evidence="5" id="KW-0874">Quinone</keyword>
<evidence type="ECO:0000256" key="5">
    <source>
        <dbReference type="HAMAP-Rule" id="MF_01350"/>
    </source>
</evidence>
<keyword evidence="5" id="KW-1278">Translocase</keyword>
<keyword evidence="4 5" id="KW-0472">Membrane</keyword>
<comment type="similarity">
    <text evidence="5 6">Belongs to the complex I subunit 1 family.</text>
</comment>
<reference evidence="8 10" key="1">
    <citation type="submission" date="2020-06" db="EMBL/GenBank/DDBJ databases">
        <title>Description of novel acetic acid bacteria.</title>
        <authorList>
            <person name="Sombolestani A."/>
        </authorList>
    </citation>
    <scope>NUCLEOTIDE SEQUENCE [LARGE SCALE GENOMIC DNA]</scope>
    <source>
        <strain evidence="8 10">LMG 26838</strain>
    </source>
</reference>
<feature type="transmembrane region" description="Helical" evidence="5">
    <location>
        <begin position="158"/>
        <end position="176"/>
    </location>
</feature>
<dbReference type="EMBL" id="JACHXV010000004">
    <property type="protein sequence ID" value="MBB3173412.1"/>
    <property type="molecule type" value="Genomic_DNA"/>
</dbReference>
<comment type="catalytic activity">
    <reaction evidence="5">
        <text>a quinone + NADH + 5 H(+)(in) = a quinol + NAD(+) + 4 H(+)(out)</text>
        <dbReference type="Rhea" id="RHEA:57888"/>
        <dbReference type="ChEBI" id="CHEBI:15378"/>
        <dbReference type="ChEBI" id="CHEBI:24646"/>
        <dbReference type="ChEBI" id="CHEBI:57540"/>
        <dbReference type="ChEBI" id="CHEBI:57945"/>
        <dbReference type="ChEBI" id="CHEBI:132124"/>
    </reaction>
</comment>
<dbReference type="PANTHER" id="PTHR11432:SF3">
    <property type="entry name" value="NADH-UBIQUINONE OXIDOREDUCTASE CHAIN 1"/>
    <property type="match status" value="1"/>
</dbReference>
<evidence type="ECO:0000313" key="8">
    <source>
        <dbReference type="EMBL" id="NVN28884.1"/>
    </source>
</evidence>
<comment type="subcellular location">
    <subcellularLocation>
        <location evidence="5 6">Cell membrane</location>
        <topology evidence="5 6">Multi-pass membrane protein</topology>
    </subcellularLocation>
    <subcellularLocation>
        <location evidence="1">Membrane</location>
        <topology evidence="1">Multi-pass membrane protein</topology>
    </subcellularLocation>
</comment>
<dbReference type="PROSITE" id="PS00667">
    <property type="entry name" value="COMPLEX1_ND1_1"/>
    <property type="match status" value="1"/>
</dbReference>
<dbReference type="GO" id="GO:0003954">
    <property type="term" value="F:NADH dehydrogenase activity"/>
    <property type="evidence" value="ECO:0007669"/>
    <property type="project" value="TreeGrafter"/>
</dbReference>
<keyword evidence="2 5" id="KW-0812">Transmembrane</keyword>
<evidence type="ECO:0000256" key="1">
    <source>
        <dbReference type="ARBA" id="ARBA00004141"/>
    </source>
</evidence>
<dbReference type="GO" id="GO:0048038">
    <property type="term" value="F:quinone binding"/>
    <property type="evidence" value="ECO:0007669"/>
    <property type="project" value="UniProtKB-KW"/>
</dbReference>
<dbReference type="EC" id="7.1.1.-" evidence="5"/>
<comment type="subunit">
    <text evidence="5">NDH-1 is composed of 14 different subunits. Subunits NuoA, H, J, K, L, M, N constitute the membrane sector of the complex.</text>
</comment>
<protein>
    <recommendedName>
        <fullName evidence="5">NADH-quinone oxidoreductase subunit H</fullName>
        <ecNumber evidence="5">7.1.1.-</ecNumber>
    </recommendedName>
    <alternativeName>
        <fullName evidence="5">NADH dehydrogenase I subunit H</fullName>
    </alternativeName>
    <alternativeName>
        <fullName evidence="5">NDH-1 subunit H</fullName>
    </alternativeName>
</protein>
<evidence type="ECO:0000313" key="9">
    <source>
        <dbReference type="Proteomes" id="UP000557688"/>
    </source>
</evidence>
<dbReference type="NCBIfam" id="NF004741">
    <property type="entry name" value="PRK06076.1-2"/>
    <property type="match status" value="1"/>
</dbReference>
<name>A0A850NJ08_9PROT</name>
<organism evidence="8 10">
    <name type="scientific">Endobacter medicaginis</name>
    <dbReference type="NCBI Taxonomy" id="1181271"/>
    <lineage>
        <taxon>Bacteria</taxon>
        <taxon>Pseudomonadati</taxon>
        <taxon>Pseudomonadota</taxon>
        <taxon>Alphaproteobacteria</taxon>
        <taxon>Acetobacterales</taxon>
        <taxon>Acetobacteraceae</taxon>
        <taxon>Endobacter</taxon>
    </lineage>
</organism>
<keyword evidence="3 5" id="KW-1133">Transmembrane helix</keyword>
<dbReference type="InterPro" id="IPR018086">
    <property type="entry name" value="NADH_UbQ_OxRdtase_su1_CS"/>
</dbReference>
<keyword evidence="5" id="KW-1003">Cell membrane</keyword>
<dbReference type="GO" id="GO:0009060">
    <property type="term" value="P:aerobic respiration"/>
    <property type="evidence" value="ECO:0007669"/>
    <property type="project" value="TreeGrafter"/>
</dbReference>
<feature type="transmembrane region" description="Helical" evidence="5">
    <location>
        <begin position="276"/>
        <end position="294"/>
    </location>
</feature>
<keyword evidence="9" id="KW-1185">Reference proteome</keyword>
<dbReference type="EMBL" id="JABXXQ010000004">
    <property type="protein sequence ID" value="NVN28884.1"/>
    <property type="molecule type" value="Genomic_DNA"/>
</dbReference>
<proteinExistence type="inferred from homology"/>
<accession>A0A850NJ08</accession>